<evidence type="ECO:0000313" key="4">
    <source>
        <dbReference type="Proteomes" id="UP001600064"/>
    </source>
</evidence>
<evidence type="ECO:0000256" key="1">
    <source>
        <dbReference type="SAM" id="MobiDB-lite"/>
    </source>
</evidence>
<feature type="transmembrane region" description="Helical" evidence="2">
    <location>
        <begin position="450"/>
        <end position="471"/>
    </location>
</feature>
<feature type="compositionally biased region" description="Pro residues" evidence="1">
    <location>
        <begin position="162"/>
        <end position="175"/>
    </location>
</feature>
<feature type="compositionally biased region" description="Basic and acidic residues" evidence="1">
    <location>
        <begin position="114"/>
        <end position="126"/>
    </location>
</feature>
<dbReference type="RefSeq" id="XP_070863487.1">
    <property type="nucleotide sequence ID" value="XM_071014074.1"/>
</dbReference>
<feature type="region of interest" description="Disordered" evidence="1">
    <location>
        <begin position="1"/>
        <end position="322"/>
    </location>
</feature>
<keyword evidence="4" id="KW-1185">Reference proteome</keyword>
<feature type="compositionally biased region" description="Pro residues" evidence="1">
    <location>
        <begin position="84"/>
        <end position="93"/>
    </location>
</feature>
<name>A0ABR4D317_9PEZI</name>
<feature type="region of interest" description="Disordered" evidence="1">
    <location>
        <begin position="365"/>
        <end position="409"/>
    </location>
</feature>
<keyword evidence="2" id="KW-0472">Membrane</keyword>
<feature type="compositionally biased region" description="Low complexity" evidence="1">
    <location>
        <begin position="261"/>
        <end position="271"/>
    </location>
</feature>
<gene>
    <name evidence="3" type="ORF">VTJ83DRAFT_7270</name>
</gene>
<keyword evidence="2" id="KW-0812">Transmembrane</keyword>
<dbReference type="Proteomes" id="UP001600064">
    <property type="component" value="Unassembled WGS sequence"/>
</dbReference>
<keyword evidence="2" id="KW-1133">Transmembrane helix</keyword>
<comment type="caution">
    <text evidence="3">The sequence shown here is derived from an EMBL/GenBank/DDBJ whole genome shotgun (WGS) entry which is preliminary data.</text>
</comment>
<feature type="transmembrane region" description="Helical" evidence="2">
    <location>
        <begin position="414"/>
        <end position="438"/>
    </location>
</feature>
<feature type="compositionally biased region" description="Pro residues" evidence="1">
    <location>
        <begin position="377"/>
        <end position="387"/>
    </location>
</feature>
<protein>
    <submittedName>
        <fullName evidence="3">Uncharacterized protein</fullName>
    </submittedName>
</protein>
<feature type="transmembrane region" description="Helical" evidence="2">
    <location>
        <begin position="483"/>
        <end position="503"/>
    </location>
</feature>
<feature type="compositionally biased region" description="Pro residues" evidence="1">
    <location>
        <begin position="272"/>
        <end position="300"/>
    </location>
</feature>
<reference evidence="3 4" key="1">
    <citation type="journal article" date="2024" name="Commun. Biol.">
        <title>Comparative genomic analysis of thermophilic fungi reveals convergent evolutionary adaptations and gene losses.</title>
        <authorList>
            <person name="Steindorff A.S."/>
            <person name="Aguilar-Pontes M.V."/>
            <person name="Robinson A.J."/>
            <person name="Andreopoulos B."/>
            <person name="LaButti K."/>
            <person name="Kuo A."/>
            <person name="Mondo S."/>
            <person name="Riley R."/>
            <person name="Otillar R."/>
            <person name="Haridas S."/>
            <person name="Lipzen A."/>
            <person name="Grimwood J."/>
            <person name="Schmutz J."/>
            <person name="Clum A."/>
            <person name="Reid I.D."/>
            <person name="Moisan M.C."/>
            <person name="Butler G."/>
            <person name="Nguyen T.T.M."/>
            <person name="Dewar K."/>
            <person name="Conant G."/>
            <person name="Drula E."/>
            <person name="Henrissat B."/>
            <person name="Hansel C."/>
            <person name="Singer S."/>
            <person name="Hutchinson M.I."/>
            <person name="de Vries R.P."/>
            <person name="Natvig D.O."/>
            <person name="Powell A.J."/>
            <person name="Tsang A."/>
            <person name="Grigoriev I.V."/>
        </authorList>
    </citation>
    <scope>NUCLEOTIDE SEQUENCE [LARGE SCALE GENOMIC DNA]</scope>
    <source>
        <strain evidence="3 4">ATCC 22073</strain>
    </source>
</reference>
<feature type="compositionally biased region" description="Polar residues" evidence="1">
    <location>
        <begin position="44"/>
        <end position="62"/>
    </location>
</feature>
<sequence>MGSPPAQPKHPLIHDSPSLVPPPLKPNLPTAAPSHPARPGQPPGNLSKQPGQFPSVSSQMQSGEPPPGGRKPGATKPPSGSMPLPNPFAPPPLRSEIEPMADPTRNLRPPPKVEGQRPDLSRRKPPAEGSPNLGAAPPSRPAGSSRTAQANVHDAPRSRQPQAPPPRPAKPPPPSQSASQRPAPGQAQAGVRPPPSSSMNPQSAPRRPLGAQRPAASGPPGTQERLASPPPPLAARAPAVPGPPPGERRPPFTSPPPPLRRTPTTAAAVAASPPPPANRPPPRAPPPPPPPPPAARPSPPSCGTWNEKRGGGYSTDTDAEHREQSPYAKLLLSLDRIPRSHTMAATLFAWLLLAGFVIVPGSFTSPDRAPSSSPPTQQQPPPQPPQRRQPAVELPPLDDDDDDDSGRRVPLSPANTACVVLGFLLVLVGSFGAAWLALRWRRHHIWLLNKLYAPLVLHALAGGLATVAAVYAQHGGRWCPQAVVTGVVESVVFAVSFVLLVLYNQSLLRILRKGGVVETKEKGRKGAKGEGPARFPEG</sequence>
<accession>A0ABR4D317</accession>
<dbReference type="GeneID" id="98128718"/>
<feature type="compositionally biased region" description="Low complexity" evidence="1">
    <location>
        <begin position="176"/>
        <end position="189"/>
    </location>
</feature>
<evidence type="ECO:0000256" key="2">
    <source>
        <dbReference type="SAM" id="Phobius"/>
    </source>
</evidence>
<proteinExistence type="predicted"/>
<organism evidence="3 4">
    <name type="scientific">Remersonia thermophila</name>
    <dbReference type="NCBI Taxonomy" id="72144"/>
    <lineage>
        <taxon>Eukaryota</taxon>
        <taxon>Fungi</taxon>
        <taxon>Dikarya</taxon>
        <taxon>Ascomycota</taxon>
        <taxon>Pezizomycotina</taxon>
        <taxon>Sordariomycetes</taxon>
        <taxon>Sordariomycetidae</taxon>
        <taxon>Sordariales</taxon>
        <taxon>Sordariales incertae sedis</taxon>
        <taxon>Remersonia</taxon>
    </lineage>
</organism>
<evidence type="ECO:0000313" key="3">
    <source>
        <dbReference type="EMBL" id="KAL2264760.1"/>
    </source>
</evidence>
<dbReference type="EMBL" id="JAZGUE010000007">
    <property type="protein sequence ID" value="KAL2264760.1"/>
    <property type="molecule type" value="Genomic_DNA"/>
</dbReference>